<dbReference type="NCBIfam" id="TIGR03570">
    <property type="entry name" value="NeuD_NnaD"/>
    <property type="match status" value="1"/>
</dbReference>
<dbReference type="Gene3D" id="2.160.10.10">
    <property type="entry name" value="Hexapeptide repeat proteins"/>
    <property type="match status" value="1"/>
</dbReference>
<sequence>MPVIPEPAKATPDLHVIGAGGHARVIVALAQAAGYRIAGIFDDQPANPALLLGHPVSGSVRDIPDSVDTWAVIAIGSNAVRERLAAQFRQVQWATLIHPAAWVAPDVVVGPGSVVMAGAVLQPGVRIGTHVIVNTLAGIDHDCRLDDYVHVAPGCRLAGNVHLETGVFAGVGCSFIPGVTVGPWAQLGAGAVITGALPGGVTAVGIPARPMRGR</sequence>
<dbReference type="PANTHER" id="PTHR43300:SF7">
    <property type="entry name" value="UDP-N-ACETYLBACILLOSAMINE N-ACETYLTRANSFERASE"/>
    <property type="match status" value="1"/>
</dbReference>
<dbReference type="InterPro" id="IPR011004">
    <property type="entry name" value="Trimer_LpxA-like_sf"/>
</dbReference>
<evidence type="ECO:0000313" key="2">
    <source>
        <dbReference type="EMBL" id="GGR53907.1"/>
    </source>
</evidence>
<accession>A0ABQ2RRZ6</accession>
<evidence type="ECO:0000313" key="3">
    <source>
        <dbReference type="Proteomes" id="UP000634308"/>
    </source>
</evidence>
<name>A0ABQ2RRZ6_9DEIO</name>
<dbReference type="SUPFAM" id="SSF51161">
    <property type="entry name" value="Trimeric LpxA-like enzymes"/>
    <property type="match status" value="1"/>
</dbReference>
<comment type="caution">
    <text evidence="2">The sequence shown here is derived from an EMBL/GenBank/DDBJ whole genome shotgun (WGS) entry which is preliminary data.</text>
</comment>
<dbReference type="EMBL" id="BMQM01000007">
    <property type="protein sequence ID" value="GGR53907.1"/>
    <property type="molecule type" value="Genomic_DNA"/>
</dbReference>
<dbReference type="CDD" id="cd03360">
    <property type="entry name" value="LbH_AT_putative"/>
    <property type="match status" value="1"/>
</dbReference>
<organism evidence="2 3">
    <name type="scientific">Deinococcus seoulensis</name>
    <dbReference type="NCBI Taxonomy" id="1837379"/>
    <lineage>
        <taxon>Bacteria</taxon>
        <taxon>Thermotogati</taxon>
        <taxon>Deinococcota</taxon>
        <taxon>Deinococci</taxon>
        <taxon>Deinococcales</taxon>
        <taxon>Deinococcaceae</taxon>
        <taxon>Deinococcus</taxon>
    </lineage>
</organism>
<evidence type="ECO:0000259" key="1">
    <source>
        <dbReference type="Pfam" id="PF17836"/>
    </source>
</evidence>
<protein>
    <submittedName>
        <fullName evidence="2">Transferase</fullName>
    </submittedName>
</protein>
<keyword evidence="2" id="KW-0808">Transferase</keyword>
<dbReference type="GO" id="GO:0016740">
    <property type="term" value="F:transferase activity"/>
    <property type="evidence" value="ECO:0007669"/>
    <property type="project" value="UniProtKB-KW"/>
</dbReference>
<keyword evidence="3" id="KW-1185">Reference proteome</keyword>
<dbReference type="Proteomes" id="UP000634308">
    <property type="component" value="Unassembled WGS sequence"/>
</dbReference>
<gene>
    <name evidence="2" type="ORF">GCM10008959_14270</name>
</gene>
<dbReference type="InterPro" id="IPR041561">
    <property type="entry name" value="PglD_N"/>
</dbReference>
<reference evidence="3" key="1">
    <citation type="journal article" date="2019" name="Int. J. Syst. Evol. Microbiol.">
        <title>The Global Catalogue of Microorganisms (GCM) 10K type strain sequencing project: providing services to taxonomists for standard genome sequencing and annotation.</title>
        <authorList>
            <consortium name="The Broad Institute Genomics Platform"/>
            <consortium name="The Broad Institute Genome Sequencing Center for Infectious Disease"/>
            <person name="Wu L."/>
            <person name="Ma J."/>
        </authorList>
    </citation>
    <scope>NUCLEOTIDE SEQUENCE [LARGE SCALE GENOMIC DNA]</scope>
    <source>
        <strain evidence="3">JCM 31404</strain>
    </source>
</reference>
<proteinExistence type="predicted"/>
<dbReference type="Pfam" id="PF17836">
    <property type="entry name" value="PglD_N"/>
    <property type="match status" value="1"/>
</dbReference>
<feature type="domain" description="PglD N-terminal" evidence="1">
    <location>
        <begin position="14"/>
        <end position="87"/>
    </location>
</feature>
<dbReference type="InterPro" id="IPR050179">
    <property type="entry name" value="Trans_hexapeptide_repeat"/>
</dbReference>
<dbReference type="InterPro" id="IPR020019">
    <property type="entry name" value="AcTrfase_PglD-like"/>
</dbReference>
<dbReference type="Gene3D" id="3.40.50.20">
    <property type="match status" value="1"/>
</dbReference>
<dbReference type="PANTHER" id="PTHR43300">
    <property type="entry name" value="ACETYLTRANSFERASE"/>
    <property type="match status" value="1"/>
</dbReference>